<keyword evidence="7" id="KW-1185">Reference proteome</keyword>
<evidence type="ECO:0000256" key="3">
    <source>
        <dbReference type="ARBA" id="ARBA00022741"/>
    </source>
</evidence>
<reference evidence="6 7" key="1">
    <citation type="submission" date="2022-04" db="EMBL/GenBank/DDBJ databases">
        <title>Hymenobacter sp. isolated from the air.</title>
        <authorList>
            <person name="Won M."/>
            <person name="Lee C.-M."/>
            <person name="Woen H.-Y."/>
            <person name="Kwon S.-W."/>
        </authorList>
    </citation>
    <scope>NUCLEOTIDE SEQUENCE [LARGE SCALE GENOMIC DNA]</scope>
    <source>
        <strain evidence="7">5516 S-25</strain>
    </source>
</reference>
<dbReference type="InterPro" id="IPR000719">
    <property type="entry name" value="Prot_kinase_dom"/>
</dbReference>
<dbReference type="InterPro" id="IPR011009">
    <property type="entry name" value="Kinase-like_dom_sf"/>
</dbReference>
<keyword evidence="2" id="KW-0808">Transferase</keyword>
<keyword evidence="4" id="KW-0067">ATP-binding</keyword>
<proteinExistence type="inferred from homology"/>
<dbReference type="Proteomes" id="UP000829647">
    <property type="component" value="Chromosome"/>
</dbReference>
<sequence length="437" mass="48400">MPESPKNIPLDSLPTTKVARAARFAKTGLNVGANYVKHYAKRAVGAESPTSELHEANAAELYGALSEMKGSVLKVAQMLAMEKNILPTAYANQFAQAQYQTPPLSGPLVVKAFRDAFGKSPFDVFDSFDLNARQAASIGQVHWAQKDGQELAVKVQYPGVADSIRSDIRLVKPIALRVLGLEEATVRPYLQEVETRLLEETDYALELRRGQQIAAACTGLAHLQFPSYYPGLSGSRILTMDWLPGQHLKEFLATHPSQAVRNQLGQALWDFYMFQLNTLRQVHADPHPGNFLLRAEAGGTVGVLDFGCVKEIPAEVHRLFTALLAPETLADPARLTALLTEAGIVRAEDVEAQRSFYVSTMQASLELVGRPFRQPSFDFGDPAYLQSLYALGDDLLQQPELRQQREPRGSEHFIYLNRTYVGLYALLTELRAFVQTN</sequence>
<dbReference type="GO" id="GO:0016301">
    <property type="term" value="F:kinase activity"/>
    <property type="evidence" value="ECO:0007669"/>
    <property type="project" value="UniProtKB-KW"/>
</dbReference>
<evidence type="ECO:0000313" key="6">
    <source>
        <dbReference type="EMBL" id="UPL50439.1"/>
    </source>
</evidence>
<accession>A0ABY4JCA4</accession>
<dbReference type="EMBL" id="CP095848">
    <property type="protein sequence ID" value="UPL50439.1"/>
    <property type="molecule type" value="Genomic_DNA"/>
</dbReference>
<feature type="domain" description="Protein kinase" evidence="5">
    <location>
        <begin position="127"/>
        <end position="437"/>
    </location>
</feature>
<dbReference type="InterPro" id="IPR051409">
    <property type="entry name" value="Atypical_kinase_ADCK"/>
</dbReference>
<dbReference type="InterPro" id="IPR034646">
    <property type="entry name" value="ADCK3_dom"/>
</dbReference>
<evidence type="ECO:0000313" key="7">
    <source>
        <dbReference type="Proteomes" id="UP000829647"/>
    </source>
</evidence>
<keyword evidence="3" id="KW-0547">Nucleotide-binding</keyword>
<dbReference type="CDD" id="cd13970">
    <property type="entry name" value="ABC1_ADCK3"/>
    <property type="match status" value="1"/>
</dbReference>
<gene>
    <name evidence="6" type="ORF">MWH26_05900</name>
</gene>
<dbReference type="PANTHER" id="PTHR43851">
    <property type="match status" value="1"/>
</dbReference>
<name>A0ABY4JCA4_9BACT</name>
<dbReference type="InterPro" id="IPR004147">
    <property type="entry name" value="ABC1_dom"/>
</dbReference>
<dbReference type="Pfam" id="PF03109">
    <property type="entry name" value="ABC1"/>
    <property type="match status" value="1"/>
</dbReference>
<keyword evidence="6" id="KW-0418">Kinase</keyword>
<dbReference type="RefSeq" id="WP_247976467.1">
    <property type="nucleotide sequence ID" value="NZ_CP095848.1"/>
</dbReference>
<evidence type="ECO:0000256" key="4">
    <source>
        <dbReference type="ARBA" id="ARBA00022840"/>
    </source>
</evidence>
<dbReference type="SUPFAM" id="SSF56112">
    <property type="entry name" value="Protein kinase-like (PK-like)"/>
    <property type="match status" value="1"/>
</dbReference>
<evidence type="ECO:0000256" key="2">
    <source>
        <dbReference type="ARBA" id="ARBA00022679"/>
    </source>
</evidence>
<organism evidence="6 7">
    <name type="scientific">Hymenobacter sublimis</name>
    <dbReference type="NCBI Taxonomy" id="2933777"/>
    <lineage>
        <taxon>Bacteria</taxon>
        <taxon>Pseudomonadati</taxon>
        <taxon>Bacteroidota</taxon>
        <taxon>Cytophagia</taxon>
        <taxon>Cytophagales</taxon>
        <taxon>Hymenobacteraceae</taxon>
        <taxon>Hymenobacter</taxon>
    </lineage>
</organism>
<comment type="similarity">
    <text evidence="1">Belongs to the protein kinase superfamily. ADCK protein kinase family.</text>
</comment>
<evidence type="ECO:0000259" key="5">
    <source>
        <dbReference type="PROSITE" id="PS50011"/>
    </source>
</evidence>
<dbReference type="PROSITE" id="PS50011">
    <property type="entry name" value="PROTEIN_KINASE_DOM"/>
    <property type="match status" value="1"/>
</dbReference>
<dbReference type="PANTHER" id="PTHR43851:SF3">
    <property type="entry name" value="COENZYME Q8"/>
    <property type="match status" value="1"/>
</dbReference>
<protein>
    <submittedName>
        <fullName evidence="6">AarF/ABC1/UbiB kinase family protein</fullName>
    </submittedName>
</protein>
<evidence type="ECO:0000256" key="1">
    <source>
        <dbReference type="ARBA" id="ARBA00009670"/>
    </source>
</evidence>